<feature type="compositionally biased region" description="Low complexity" evidence="1">
    <location>
        <begin position="1"/>
        <end position="17"/>
    </location>
</feature>
<dbReference type="Pfam" id="PF13920">
    <property type="entry name" value="zf-C3HC4_3"/>
    <property type="match status" value="1"/>
</dbReference>
<dbReference type="GO" id="GO:0008270">
    <property type="term" value="F:zinc ion binding"/>
    <property type="evidence" value="ECO:0007669"/>
    <property type="project" value="UniProtKB-KW"/>
</dbReference>
<dbReference type="Proteomes" id="UP001150238">
    <property type="component" value="Unassembled WGS sequence"/>
</dbReference>
<feature type="compositionally biased region" description="Polar residues" evidence="1">
    <location>
        <begin position="619"/>
        <end position="631"/>
    </location>
</feature>
<dbReference type="PANTHER" id="PTHR22996">
    <property type="entry name" value="MAHOGUNIN"/>
    <property type="match status" value="1"/>
</dbReference>
<dbReference type="GO" id="GO:0005737">
    <property type="term" value="C:cytoplasm"/>
    <property type="evidence" value="ECO:0007669"/>
    <property type="project" value="TreeGrafter"/>
</dbReference>
<feature type="region of interest" description="Disordered" evidence="1">
    <location>
        <begin position="511"/>
        <end position="544"/>
    </location>
</feature>
<evidence type="ECO:0000259" key="2">
    <source>
        <dbReference type="SMART" id="SM00184"/>
    </source>
</evidence>
<dbReference type="PANTHER" id="PTHR22996:SF0">
    <property type="entry name" value="RE60872P-RELATED"/>
    <property type="match status" value="1"/>
</dbReference>
<protein>
    <recommendedName>
        <fullName evidence="2">RING-type domain-containing protein</fullName>
    </recommendedName>
</protein>
<comment type="caution">
    <text evidence="3">The sequence shown here is derived from an EMBL/GenBank/DDBJ whole genome shotgun (WGS) entry which is preliminary data.</text>
</comment>
<organism evidence="3 4">
    <name type="scientific">Lentinula lateritia</name>
    <dbReference type="NCBI Taxonomy" id="40482"/>
    <lineage>
        <taxon>Eukaryota</taxon>
        <taxon>Fungi</taxon>
        <taxon>Dikarya</taxon>
        <taxon>Basidiomycota</taxon>
        <taxon>Agaricomycotina</taxon>
        <taxon>Agaricomycetes</taxon>
        <taxon>Agaricomycetidae</taxon>
        <taxon>Agaricales</taxon>
        <taxon>Marasmiineae</taxon>
        <taxon>Omphalotaceae</taxon>
        <taxon>Lentinula</taxon>
    </lineage>
</organism>
<dbReference type="AlphaFoldDB" id="A0A9W9DH93"/>
<dbReference type="Gene3D" id="3.30.40.10">
    <property type="entry name" value="Zinc/RING finger domain, C3HC4 (zinc finger)"/>
    <property type="match status" value="1"/>
</dbReference>
<evidence type="ECO:0000313" key="4">
    <source>
        <dbReference type="Proteomes" id="UP001150238"/>
    </source>
</evidence>
<reference evidence="3" key="2">
    <citation type="journal article" date="2023" name="Proc. Natl. Acad. Sci. U.S.A.">
        <title>A global phylogenomic analysis of the shiitake genus Lentinula.</title>
        <authorList>
            <person name="Sierra-Patev S."/>
            <person name="Min B."/>
            <person name="Naranjo-Ortiz M."/>
            <person name="Looney B."/>
            <person name="Konkel Z."/>
            <person name="Slot J.C."/>
            <person name="Sakamoto Y."/>
            <person name="Steenwyk J.L."/>
            <person name="Rokas A."/>
            <person name="Carro J."/>
            <person name="Camarero S."/>
            <person name="Ferreira P."/>
            <person name="Molpeceres G."/>
            <person name="Ruiz-Duenas F.J."/>
            <person name="Serrano A."/>
            <person name="Henrissat B."/>
            <person name="Drula E."/>
            <person name="Hughes K.W."/>
            <person name="Mata J.L."/>
            <person name="Ishikawa N.K."/>
            <person name="Vargas-Isla R."/>
            <person name="Ushijima S."/>
            <person name="Smith C.A."/>
            <person name="Donoghue J."/>
            <person name="Ahrendt S."/>
            <person name="Andreopoulos W."/>
            <person name="He G."/>
            <person name="LaButti K."/>
            <person name="Lipzen A."/>
            <person name="Ng V."/>
            <person name="Riley R."/>
            <person name="Sandor L."/>
            <person name="Barry K."/>
            <person name="Martinez A.T."/>
            <person name="Xiao Y."/>
            <person name="Gibbons J.G."/>
            <person name="Terashima K."/>
            <person name="Grigoriev I.V."/>
            <person name="Hibbett D."/>
        </authorList>
    </citation>
    <scope>NUCLEOTIDE SEQUENCE</scope>
    <source>
        <strain evidence="3">Sp2 HRB7682 ss15</strain>
    </source>
</reference>
<evidence type="ECO:0000313" key="3">
    <source>
        <dbReference type="EMBL" id="KAJ4470606.1"/>
    </source>
</evidence>
<feature type="compositionally biased region" description="Polar residues" evidence="1">
    <location>
        <begin position="252"/>
        <end position="274"/>
    </location>
</feature>
<feature type="region of interest" description="Disordered" evidence="1">
    <location>
        <begin position="427"/>
        <end position="467"/>
    </location>
</feature>
<reference evidence="3" key="1">
    <citation type="submission" date="2022-08" db="EMBL/GenBank/DDBJ databases">
        <authorList>
            <consortium name="DOE Joint Genome Institute"/>
            <person name="Min B."/>
            <person name="Riley R."/>
            <person name="Sierra-Patev S."/>
            <person name="Naranjo-Ortiz M."/>
            <person name="Looney B."/>
            <person name="Konkel Z."/>
            <person name="Slot J.C."/>
            <person name="Sakamoto Y."/>
            <person name="Steenwyk J.L."/>
            <person name="Rokas A."/>
            <person name="Carro J."/>
            <person name="Camarero S."/>
            <person name="Ferreira P."/>
            <person name="Molpeceres G."/>
            <person name="Ruiz-Duenas F.J."/>
            <person name="Serrano A."/>
            <person name="Henrissat B."/>
            <person name="Drula E."/>
            <person name="Hughes K.W."/>
            <person name="Mata J.L."/>
            <person name="Ishikawa N.K."/>
            <person name="Vargas-Isla R."/>
            <person name="Ushijima S."/>
            <person name="Smith C.A."/>
            <person name="Ahrendt S."/>
            <person name="Andreopoulos W."/>
            <person name="He G."/>
            <person name="Labutti K."/>
            <person name="Lipzen A."/>
            <person name="Ng V."/>
            <person name="Sandor L."/>
            <person name="Barry K."/>
            <person name="Martinez A.T."/>
            <person name="Xiao Y."/>
            <person name="Gibbons J.G."/>
            <person name="Terashima K."/>
            <person name="Hibbett D.S."/>
            <person name="Grigoriev I.V."/>
        </authorList>
    </citation>
    <scope>NUCLEOTIDE SEQUENCE</scope>
    <source>
        <strain evidence="3">Sp2 HRB7682 ss15</strain>
    </source>
</reference>
<dbReference type="GO" id="GO:0016567">
    <property type="term" value="P:protein ubiquitination"/>
    <property type="evidence" value="ECO:0007669"/>
    <property type="project" value="TreeGrafter"/>
</dbReference>
<dbReference type="SMART" id="SM00184">
    <property type="entry name" value="RING"/>
    <property type="match status" value="1"/>
</dbReference>
<proteinExistence type="predicted"/>
<feature type="region of interest" description="Disordered" evidence="1">
    <location>
        <begin position="1"/>
        <end position="87"/>
    </location>
</feature>
<feature type="compositionally biased region" description="Acidic residues" evidence="1">
    <location>
        <begin position="590"/>
        <end position="603"/>
    </location>
</feature>
<feature type="domain" description="RING-type" evidence="2">
    <location>
        <begin position="469"/>
        <end position="556"/>
    </location>
</feature>
<name>A0A9W9DH93_9AGAR</name>
<feature type="compositionally biased region" description="Gly residues" evidence="1">
    <location>
        <begin position="516"/>
        <end position="529"/>
    </location>
</feature>
<accession>A0A9W9DH93</accession>
<feature type="compositionally biased region" description="Low complexity" evidence="1">
    <location>
        <begin position="530"/>
        <end position="541"/>
    </location>
</feature>
<dbReference type="InterPro" id="IPR045194">
    <property type="entry name" value="MGRN1/RNF157-like"/>
</dbReference>
<feature type="region of interest" description="Disordered" evidence="1">
    <location>
        <begin position="247"/>
        <end position="281"/>
    </location>
</feature>
<gene>
    <name evidence="3" type="ORF">C8J55DRAFT_537625</name>
</gene>
<dbReference type="GO" id="GO:0061630">
    <property type="term" value="F:ubiquitin protein ligase activity"/>
    <property type="evidence" value="ECO:0007669"/>
    <property type="project" value="UniProtKB-EC"/>
</dbReference>
<feature type="region of interest" description="Disordered" evidence="1">
    <location>
        <begin position="564"/>
        <end position="657"/>
    </location>
</feature>
<feature type="region of interest" description="Disordered" evidence="1">
    <location>
        <begin position="373"/>
        <end position="398"/>
    </location>
</feature>
<sequence>MTSNLSSWSPLTSSDTSQYANWNRTRRLQQSPYLARTETNTSRQARTMAQATNGDALGNINGLGSIGPPAKDNPKEKKGPDTLFGPNIGVISGGPAWTNGTEKKVLKDELTVDVVKSWVEKSKEPSQPTTTLQALVNLKRPTIRLSPLTAIEGEEAHGQQHALEFEYDCDSPKCGIYVHVLLPPGHPDAPPSAPAPLAGDNPSIKLSKLLVFESVVDGGFGKILKMEEGAVLELGRFDMTHEEKDKSADVNVGTSHSNPSASVPTTGVQATASGGVNVPNPRRKRLTHIFAKRHNNRNMSVSGPALAIVDASSSANAHAVDTEKSKKVEAEEGIKVTIRLAALDEHGTELASLNEQITYLSVERFGVKVHPVHVESNGDESKTEATAGEVKSEDEEDTRPWVVKVVKREATIGPHTFHLHEIYGLSSSSSSNHTHAPTAPLPSSHTYPPATGAPVAENNDSNDDSPSECLLCLSSPREVVLLPCRHLVACKDCALNMVEFGAGGNITQPADEIAAGDGGADGGEGGATGTGATDATTTPAATRRKRKAKGWFCPVCRQPYTSLLRITTNPPPEPGSSDKPETTASAGQYESDEEHDEAAENDIADAGLPLPVTAEPPAQSLNTGDANSSSLFPRPGFLRGITGRGNATPRGDVESQL</sequence>
<dbReference type="EMBL" id="JANVFS010000031">
    <property type="protein sequence ID" value="KAJ4470606.1"/>
    <property type="molecule type" value="Genomic_DNA"/>
</dbReference>
<dbReference type="InterPro" id="IPR001841">
    <property type="entry name" value="Znf_RING"/>
</dbReference>
<dbReference type="InterPro" id="IPR013083">
    <property type="entry name" value="Znf_RING/FYVE/PHD"/>
</dbReference>
<evidence type="ECO:0000256" key="1">
    <source>
        <dbReference type="SAM" id="MobiDB-lite"/>
    </source>
</evidence>
<feature type="compositionally biased region" description="Polar residues" evidence="1">
    <location>
        <begin position="18"/>
        <end position="53"/>
    </location>
</feature>